<name>A0ABQ2DX39_9ACTN</name>
<dbReference type="PANTHER" id="PTHR47506:SF6">
    <property type="entry name" value="HTH-TYPE TRANSCRIPTIONAL REPRESSOR NEMR"/>
    <property type="match status" value="1"/>
</dbReference>
<dbReference type="PRINTS" id="PR00455">
    <property type="entry name" value="HTHTETR"/>
</dbReference>
<comment type="caution">
    <text evidence="7">The sequence shown here is derived from an EMBL/GenBank/DDBJ whole genome shotgun (WGS) entry which is preliminary data.</text>
</comment>
<feature type="compositionally biased region" description="Pro residues" evidence="5">
    <location>
        <begin position="112"/>
        <end position="123"/>
    </location>
</feature>
<dbReference type="InterPro" id="IPR009057">
    <property type="entry name" value="Homeodomain-like_sf"/>
</dbReference>
<accession>A0ABQ2DX39</accession>
<organism evidence="7 8">
    <name type="scientific">Streptomyces camponoticapitis</name>
    <dbReference type="NCBI Taxonomy" id="1616125"/>
    <lineage>
        <taxon>Bacteria</taxon>
        <taxon>Bacillati</taxon>
        <taxon>Actinomycetota</taxon>
        <taxon>Actinomycetes</taxon>
        <taxon>Kitasatosporales</taxon>
        <taxon>Streptomycetaceae</taxon>
        <taxon>Streptomyces</taxon>
    </lineage>
</organism>
<dbReference type="Gene3D" id="1.10.357.10">
    <property type="entry name" value="Tetracycline Repressor, domain 2"/>
    <property type="match status" value="1"/>
</dbReference>
<gene>
    <name evidence="7" type="ORF">GCM10011583_05180</name>
</gene>
<dbReference type="Proteomes" id="UP000660265">
    <property type="component" value="Unassembled WGS sequence"/>
</dbReference>
<feature type="compositionally biased region" description="Basic and acidic residues" evidence="5">
    <location>
        <begin position="209"/>
        <end position="236"/>
    </location>
</feature>
<feature type="region of interest" description="Disordered" evidence="5">
    <location>
        <begin position="149"/>
        <end position="250"/>
    </location>
</feature>
<dbReference type="PANTHER" id="PTHR47506">
    <property type="entry name" value="TRANSCRIPTIONAL REGULATORY PROTEIN"/>
    <property type="match status" value="1"/>
</dbReference>
<feature type="region of interest" description="Disordered" evidence="5">
    <location>
        <begin position="107"/>
        <end position="137"/>
    </location>
</feature>
<evidence type="ECO:0000259" key="6">
    <source>
        <dbReference type="PROSITE" id="PS50977"/>
    </source>
</evidence>
<feature type="DNA-binding region" description="H-T-H motif" evidence="4">
    <location>
        <begin position="25"/>
        <end position="44"/>
    </location>
</feature>
<dbReference type="InterPro" id="IPR001647">
    <property type="entry name" value="HTH_TetR"/>
</dbReference>
<protein>
    <recommendedName>
        <fullName evidence="6">HTH tetR-type domain-containing protein</fullName>
    </recommendedName>
</protein>
<dbReference type="PROSITE" id="PS50977">
    <property type="entry name" value="HTH_TETR_2"/>
    <property type="match status" value="1"/>
</dbReference>
<keyword evidence="1" id="KW-0805">Transcription regulation</keyword>
<keyword evidence="2 4" id="KW-0238">DNA-binding</keyword>
<keyword evidence="8" id="KW-1185">Reference proteome</keyword>
<evidence type="ECO:0000256" key="1">
    <source>
        <dbReference type="ARBA" id="ARBA00023015"/>
    </source>
</evidence>
<dbReference type="Pfam" id="PF00440">
    <property type="entry name" value="TetR_N"/>
    <property type="match status" value="1"/>
</dbReference>
<sequence>MPTAREALLNAALSALTDQSWSAVRMVDVASAAGVSRQTLYNEFGSKDGLARALVRREADLYLHGVERLLTEPADPVDRLVSVAEWTVAEARSRPLLRALLTDCWTDRHPAPRPVRPAAPPGGAPAQRRADAGPPAPADLVAAVRNRAVAALDPGRPDRRGRTEPGGPARSEPLRVQAGRVQRARVEQARAEQARAERGRTAQHRRPEHARPDQLRPDQLRPEQARSEQARFEDGRPAAPLRAPEPHLRTKDDSAELAFRCELAVRLALAHVVAPDGEPVGRLVRAAVAGSVAGVSAGTSPRAGGR</sequence>
<proteinExistence type="predicted"/>
<evidence type="ECO:0000313" key="7">
    <source>
        <dbReference type="EMBL" id="GGJ76832.1"/>
    </source>
</evidence>
<evidence type="ECO:0000256" key="3">
    <source>
        <dbReference type="ARBA" id="ARBA00023163"/>
    </source>
</evidence>
<evidence type="ECO:0000256" key="2">
    <source>
        <dbReference type="ARBA" id="ARBA00023125"/>
    </source>
</evidence>
<dbReference type="EMBL" id="BMMV01000001">
    <property type="protein sequence ID" value="GGJ76832.1"/>
    <property type="molecule type" value="Genomic_DNA"/>
</dbReference>
<evidence type="ECO:0000256" key="5">
    <source>
        <dbReference type="SAM" id="MobiDB-lite"/>
    </source>
</evidence>
<dbReference type="SUPFAM" id="SSF46689">
    <property type="entry name" value="Homeodomain-like"/>
    <property type="match status" value="1"/>
</dbReference>
<evidence type="ECO:0000256" key="4">
    <source>
        <dbReference type="PROSITE-ProRule" id="PRU00335"/>
    </source>
</evidence>
<reference evidence="8" key="1">
    <citation type="journal article" date="2019" name="Int. J. Syst. Evol. Microbiol.">
        <title>The Global Catalogue of Microorganisms (GCM) 10K type strain sequencing project: providing services to taxonomists for standard genome sequencing and annotation.</title>
        <authorList>
            <consortium name="The Broad Institute Genomics Platform"/>
            <consortium name="The Broad Institute Genome Sequencing Center for Infectious Disease"/>
            <person name="Wu L."/>
            <person name="Ma J."/>
        </authorList>
    </citation>
    <scope>NUCLEOTIDE SEQUENCE [LARGE SCALE GENOMIC DNA]</scope>
    <source>
        <strain evidence="8">CGMCC 4.7275</strain>
    </source>
</reference>
<feature type="compositionally biased region" description="Basic and acidic residues" evidence="5">
    <location>
        <begin position="184"/>
        <end position="200"/>
    </location>
</feature>
<evidence type="ECO:0000313" key="8">
    <source>
        <dbReference type="Proteomes" id="UP000660265"/>
    </source>
</evidence>
<keyword evidence="3" id="KW-0804">Transcription</keyword>
<feature type="domain" description="HTH tetR-type" evidence="6">
    <location>
        <begin position="2"/>
        <end position="62"/>
    </location>
</feature>